<organism evidence="2 3">
    <name type="scientific">Dermatophagoides pteronyssinus</name>
    <name type="common">European house dust mite</name>
    <dbReference type="NCBI Taxonomy" id="6956"/>
    <lineage>
        <taxon>Eukaryota</taxon>
        <taxon>Metazoa</taxon>
        <taxon>Ecdysozoa</taxon>
        <taxon>Arthropoda</taxon>
        <taxon>Chelicerata</taxon>
        <taxon>Arachnida</taxon>
        <taxon>Acari</taxon>
        <taxon>Acariformes</taxon>
        <taxon>Sarcoptiformes</taxon>
        <taxon>Astigmata</taxon>
        <taxon>Psoroptidia</taxon>
        <taxon>Analgoidea</taxon>
        <taxon>Pyroglyphidae</taxon>
        <taxon>Dermatophagoidinae</taxon>
        <taxon>Dermatophagoides</taxon>
    </lineage>
</organism>
<protein>
    <submittedName>
        <fullName evidence="3">Uncharacterized protein LOC113795905</fullName>
    </submittedName>
</protein>
<dbReference type="GeneID" id="113795905"/>
<feature type="transmembrane region" description="Helical" evidence="1">
    <location>
        <begin position="143"/>
        <end position="162"/>
    </location>
</feature>
<accession>A0A6P6Y908</accession>
<dbReference type="InParanoid" id="A0A6P6Y908"/>
<evidence type="ECO:0000256" key="1">
    <source>
        <dbReference type="SAM" id="Phobius"/>
    </source>
</evidence>
<dbReference type="AlphaFoldDB" id="A0A6P6Y908"/>
<keyword evidence="1" id="KW-0472">Membrane</keyword>
<dbReference type="Proteomes" id="UP000515146">
    <property type="component" value="Unplaced"/>
</dbReference>
<dbReference type="RefSeq" id="XP_027201943.1">
    <property type="nucleotide sequence ID" value="XM_027346142.1"/>
</dbReference>
<feature type="transmembrane region" description="Helical" evidence="1">
    <location>
        <begin position="6"/>
        <end position="24"/>
    </location>
</feature>
<evidence type="ECO:0000313" key="3">
    <source>
        <dbReference type="RefSeq" id="XP_027201943.1"/>
    </source>
</evidence>
<evidence type="ECO:0000313" key="2">
    <source>
        <dbReference type="Proteomes" id="UP000515146"/>
    </source>
</evidence>
<proteinExistence type="predicted"/>
<dbReference type="KEGG" id="dpte:113795905"/>
<reference evidence="3" key="1">
    <citation type="submission" date="2025-08" db="UniProtKB">
        <authorList>
            <consortium name="RefSeq"/>
        </authorList>
    </citation>
    <scope>IDENTIFICATION</scope>
    <source>
        <strain evidence="3">Airmid</strain>
    </source>
</reference>
<gene>
    <name evidence="3" type="primary">LOC113795905</name>
</gene>
<keyword evidence="1" id="KW-0812">Transmembrane</keyword>
<sequence>MNYKIIIIIFINLSIIIKFIETAHDKILQFYPYKPVSVLPEEYCDEDSLQAFTLCRIRASQYWGTEIEDYFTISKEFCCFAYGQLVCELKAVQQCQRSSNDFLKLDNFSRMLDTTTRQTIEPFCDPFNLGEISYSCFFNTGDLIKFGVGLLITGLMVALCFYCGAPVWSLFTTITSGIAMTYGMIRPYPVTVAQQ</sequence>
<keyword evidence="2" id="KW-1185">Reference proteome</keyword>
<keyword evidence="1" id="KW-1133">Transmembrane helix</keyword>
<name>A0A6P6Y908_DERPT</name>